<name>A0ABV5RTT3_9ACTN</name>
<dbReference type="RefSeq" id="WP_345002102.1">
    <property type="nucleotide sequence ID" value="NZ_BAAAXV010000009.1"/>
</dbReference>
<evidence type="ECO:0000256" key="1">
    <source>
        <dbReference type="SAM" id="MobiDB-lite"/>
    </source>
</evidence>
<reference evidence="3 4" key="1">
    <citation type="submission" date="2024-09" db="EMBL/GenBank/DDBJ databases">
        <authorList>
            <person name="Sun Q."/>
            <person name="Mori K."/>
        </authorList>
    </citation>
    <scope>NUCLEOTIDE SEQUENCE [LARGE SCALE GENOMIC DNA]</scope>
    <source>
        <strain evidence="3 4">JCM 3143</strain>
    </source>
</reference>
<feature type="compositionally biased region" description="Pro residues" evidence="1">
    <location>
        <begin position="1"/>
        <end position="21"/>
    </location>
</feature>
<feature type="region of interest" description="Disordered" evidence="1">
    <location>
        <begin position="247"/>
        <end position="272"/>
    </location>
</feature>
<keyword evidence="2" id="KW-0812">Transmembrane</keyword>
<protein>
    <submittedName>
        <fullName evidence="3">Uncharacterized protein</fullName>
    </submittedName>
</protein>
<dbReference type="EMBL" id="JBHMBW010000002">
    <property type="protein sequence ID" value="MFB9621963.1"/>
    <property type="molecule type" value="Genomic_DNA"/>
</dbReference>
<keyword evidence="2" id="KW-1133">Transmembrane helix</keyword>
<keyword evidence="4" id="KW-1185">Reference proteome</keyword>
<comment type="caution">
    <text evidence="3">The sequence shown here is derived from an EMBL/GenBank/DDBJ whole genome shotgun (WGS) entry which is preliminary data.</text>
</comment>
<proteinExistence type="predicted"/>
<dbReference type="Proteomes" id="UP001589532">
    <property type="component" value="Unassembled WGS sequence"/>
</dbReference>
<keyword evidence="2" id="KW-0472">Membrane</keyword>
<organism evidence="3 4">
    <name type="scientific">Nonomuraea helvata</name>
    <dbReference type="NCBI Taxonomy" id="37484"/>
    <lineage>
        <taxon>Bacteria</taxon>
        <taxon>Bacillati</taxon>
        <taxon>Actinomycetota</taxon>
        <taxon>Actinomycetes</taxon>
        <taxon>Streptosporangiales</taxon>
        <taxon>Streptosporangiaceae</taxon>
        <taxon>Nonomuraea</taxon>
    </lineage>
</organism>
<feature type="compositionally biased region" description="Low complexity" evidence="1">
    <location>
        <begin position="38"/>
        <end position="48"/>
    </location>
</feature>
<evidence type="ECO:0000256" key="2">
    <source>
        <dbReference type="SAM" id="Phobius"/>
    </source>
</evidence>
<accession>A0ABV5RTT3</accession>
<evidence type="ECO:0000313" key="3">
    <source>
        <dbReference type="EMBL" id="MFB9621963.1"/>
    </source>
</evidence>
<feature type="region of interest" description="Disordered" evidence="1">
    <location>
        <begin position="1"/>
        <end position="59"/>
    </location>
</feature>
<feature type="transmembrane region" description="Helical" evidence="2">
    <location>
        <begin position="65"/>
        <end position="90"/>
    </location>
</feature>
<gene>
    <name evidence="3" type="ORF">ACFFSA_02620</name>
</gene>
<evidence type="ECO:0000313" key="4">
    <source>
        <dbReference type="Proteomes" id="UP001589532"/>
    </source>
</evidence>
<sequence>MMYPPPNSGPGFHPPQPPSGPSHPYASGQLPTPPPQAEPYQHQQQYQHPQPPAEPARPPRKGWRIALGLVVAGFGLLAVLGGGALIAHAYSNSQQVIHNSAYSRELWRNVPVEKLFPPYLGREHPDKGYSSPNNERGWTRAAISTDTSCKTALSGEVARTAAERGCVAAMRATYVDDTGGTAATVALIAFGDSKAGLDLEDVIREAQEKPDHAVRALAAPGTQWKDSARTGNGGRLVGEAPVFVAVTSGPADGRRPGQLPEPWGKRSYPQQEDREAWAYTAQGLAESLATRLRAESRKVGA</sequence>